<protein>
    <submittedName>
        <fullName evidence="2">Uncharacterized protein</fullName>
    </submittedName>
</protein>
<evidence type="ECO:0000256" key="1">
    <source>
        <dbReference type="SAM" id="MobiDB-lite"/>
    </source>
</evidence>
<feature type="compositionally biased region" description="Gly residues" evidence="1">
    <location>
        <begin position="412"/>
        <end position="423"/>
    </location>
</feature>
<dbReference type="EMBL" id="CADEBD010000289">
    <property type="protein sequence ID" value="CAB3232305.1"/>
    <property type="molecule type" value="Genomic_DNA"/>
</dbReference>
<feature type="region of interest" description="Disordered" evidence="1">
    <location>
        <begin position="532"/>
        <end position="551"/>
    </location>
</feature>
<gene>
    <name evidence="2" type="ORF">APLA_LOCUS5635</name>
</gene>
<accession>A0A8S0ZG32</accession>
<feature type="compositionally biased region" description="Gly residues" evidence="1">
    <location>
        <begin position="394"/>
        <end position="403"/>
    </location>
</feature>
<dbReference type="OrthoDB" id="361494at2759"/>
<name>A0A8S0ZG32_ARCPL</name>
<dbReference type="Proteomes" id="UP000494256">
    <property type="component" value="Unassembled WGS sequence"/>
</dbReference>
<feature type="region of interest" description="Disordered" evidence="1">
    <location>
        <begin position="374"/>
        <end position="430"/>
    </location>
</feature>
<evidence type="ECO:0000313" key="3">
    <source>
        <dbReference type="Proteomes" id="UP000494256"/>
    </source>
</evidence>
<organism evidence="2 3">
    <name type="scientific">Arctia plantaginis</name>
    <name type="common">Wood tiger moth</name>
    <name type="synonym">Phalaena plantaginis</name>
    <dbReference type="NCBI Taxonomy" id="874455"/>
    <lineage>
        <taxon>Eukaryota</taxon>
        <taxon>Metazoa</taxon>
        <taxon>Ecdysozoa</taxon>
        <taxon>Arthropoda</taxon>
        <taxon>Hexapoda</taxon>
        <taxon>Insecta</taxon>
        <taxon>Pterygota</taxon>
        <taxon>Neoptera</taxon>
        <taxon>Endopterygota</taxon>
        <taxon>Lepidoptera</taxon>
        <taxon>Glossata</taxon>
        <taxon>Ditrysia</taxon>
        <taxon>Noctuoidea</taxon>
        <taxon>Erebidae</taxon>
        <taxon>Arctiinae</taxon>
        <taxon>Arctia</taxon>
    </lineage>
</organism>
<sequence>MNARTIGNLNLSPQEVSKNLTRQCSHLADIEEELCYELVGLYTFHQTLAAFERPALVKTPEEVDAAADEISRALQTALRASTSTRPRSERQDPLPHRIRKMLEEKREAKKLWQRTRHPRAKARYNQATNKVKAALWEHRGDAWEDVLLTIEDEQPSIHQLCKKISAEPTPTRPLFGHDDLLRYQAQDRAEFIAHSLERQFMPHADQDEDHTRRIEEATKTYPSTPYDQIDGVTLMTPAEVATAIRRTNPRKAPESEITKYLETLEDSEDGLDGSDSEVEDEGHYYQTARDFLRDLVNSDKGENAQSDEVDADPPLVIDKYENMPDPPILEAEEAAPQSRSQGISKRPLVWRKRNLITTEDSLIFRGETQITEALMSCNTPQRRSRGRRGSGATTSGGQGGAQGRGRVRTRGGRGCGSGAGTAGLGAHRPSVSDCVTSGSLQSYNEVHDMERPLHESRRRELPSVRTVPEGYVECGGSGQSTLRITTVKRPANNDSTGKGEEVPASRRCLILPDGASSSSSAVRAPPLRDEEIARILNHGSEEDADSDDEDEDLVQPAFLCLRKTLRCHR</sequence>
<feature type="region of interest" description="Disordered" evidence="1">
    <location>
        <begin position="301"/>
        <end position="323"/>
    </location>
</feature>
<dbReference type="AlphaFoldDB" id="A0A8S0ZG32"/>
<reference evidence="2 3" key="1">
    <citation type="submission" date="2020-04" db="EMBL/GenBank/DDBJ databases">
        <authorList>
            <person name="Wallbank WR R."/>
            <person name="Pardo Diaz C."/>
            <person name="Kozak K."/>
            <person name="Martin S."/>
            <person name="Jiggins C."/>
            <person name="Moest M."/>
            <person name="Warren A I."/>
            <person name="Byers J.R.P. K."/>
            <person name="Montejo-Kovacevich G."/>
            <person name="Yen C E."/>
        </authorList>
    </citation>
    <scope>NUCLEOTIDE SEQUENCE [LARGE SCALE GENOMIC DNA]</scope>
</reference>
<proteinExistence type="predicted"/>
<evidence type="ECO:0000313" key="2">
    <source>
        <dbReference type="EMBL" id="CAB3232305.1"/>
    </source>
</evidence>
<feature type="compositionally biased region" description="Acidic residues" evidence="1">
    <location>
        <begin position="542"/>
        <end position="551"/>
    </location>
</feature>
<comment type="caution">
    <text evidence="2">The sequence shown here is derived from an EMBL/GenBank/DDBJ whole genome shotgun (WGS) entry which is preliminary data.</text>
</comment>